<dbReference type="GO" id="GO:0016887">
    <property type="term" value="F:ATP hydrolysis activity"/>
    <property type="evidence" value="ECO:0007669"/>
    <property type="project" value="InterPro"/>
</dbReference>
<feature type="coiled-coil region" evidence="4">
    <location>
        <begin position="951"/>
        <end position="1002"/>
    </location>
</feature>
<accession>A0A1S8NAX0</accession>
<evidence type="ECO:0000256" key="3">
    <source>
        <dbReference type="ARBA" id="ARBA00013368"/>
    </source>
</evidence>
<feature type="coiled-coil region" evidence="4">
    <location>
        <begin position="513"/>
        <end position="554"/>
    </location>
</feature>
<keyword evidence="4" id="KW-0175">Coiled coil</keyword>
<comment type="caution">
    <text evidence="6">The sequence shown here is derived from an EMBL/GenBank/DDBJ whole genome shotgun (WGS) entry which is preliminary data.</text>
</comment>
<evidence type="ECO:0000256" key="4">
    <source>
        <dbReference type="SAM" id="Coils"/>
    </source>
</evidence>
<dbReference type="InterPro" id="IPR027417">
    <property type="entry name" value="P-loop_NTPase"/>
</dbReference>
<dbReference type="Proteomes" id="UP000191154">
    <property type="component" value="Unassembled WGS sequence"/>
</dbReference>
<dbReference type="EMBL" id="LZYZ01000003">
    <property type="protein sequence ID" value="OOM13508.1"/>
    <property type="molecule type" value="Genomic_DNA"/>
</dbReference>
<dbReference type="SUPFAM" id="SSF52540">
    <property type="entry name" value="P-loop containing nucleoside triphosphate hydrolases"/>
    <property type="match status" value="1"/>
</dbReference>
<dbReference type="PANTHER" id="PTHR32114">
    <property type="entry name" value="ABC TRANSPORTER ABCH.3"/>
    <property type="match status" value="1"/>
</dbReference>
<evidence type="ECO:0000256" key="2">
    <source>
        <dbReference type="ARBA" id="ARBA00011322"/>
    </source>
</evidence>
<feature type="coiled-coil region" evidence="4">
    <location>
        <begin position="361"/>
        <end position="416"/>
    </location>
</feature>
<reference evidence="6 7" key="1">
    <citation type="submission" date="2016-05" db="EMBL/GenBank/DDBJ databases">
        <title>Microbial solvent formation.</title>
        <authorList>
            <person name="Poehlein A."/>
            <person name="Montoya Solano J.D."/>
            <person name="Flitsch S."/>
            <person name="Krabben P."/>
            <person name="Duerre P."/>
            <person name="Daniel R."/>
        </authorList>
    </citation>
    <scope>NUCLEOTIDE SEQUENCE [LARGE SCALE GENOMIC DNA]</scope>
    <source>
        <strain evidence="6 7">L1-8</strain>
    </source>
</reference>
<dbReference type="Pfam" id="PF13476">
    <property type="entry name" value="AAA_23"/>
    <property type="match status" value="1"/>
</dbReference>
<dbReference type="AlphaFoldDB" id="A0A1S8NAX0"/>
<dbReference type="Gene3D" id="3.40.50.300">
    <property type="entry name" value="P-loop containing nucleotide triphosphate hydrolases"/>
    <property type="match status" value="2"/>
</dbReference>
<dbReference type="Gene3D" id="1.10.287.1490">
    <property type="match status" value="1"/>
</dbReference>
<feature type="coiled-coil region" evidence="4">
    <location>
        <begin position="612"/>
        <end position="831"/>
    </location>
</feature>
<dbReference type="InterPro" id="IPR038729">
    <property type="entry name" value="Rad50/SbcC_AAA"/>
</dbReference>
<feature type="domain" description="Rad50/SbcC-type AAA" evidence="5">
    <location>
        <begin position="5"/>
        <end position="239"/>
    </location>
</feature>
<feature type="coiled-coil region" evidence="4">
    <location>
        <begin position="211"/>
        <end position="329"/>
    </location>
</feature>
<dbReference type="RefSeq" id="WP_077864957.1">
    <property type="nucleotide sequence ID" value="NZ_LZYZ01000003.1"/>
</dbReference>
<evidence type="ECO:0000256" key="1">
    <source>
        <dbReference type="ARBA" id="ARBA00006930"/>
    </source>
</evidence>
<comment type="subunit">
    <text evidence="2">Heterodimer of SbcC and SbcD.</text>
</comment>
<dbReference type="PANTHER" id="PTHR32114:SF2">
    <property type="entry name" value="ABC TRANSPORTER ABCH.3"/>
    <property type="match status" value="1"/>
</dbReference>
<proteinExistence type="inferred from homology"/>
<dbReference type="STRING" id="169679.CSACC_12200"/>
<comment type="similarity">
    <text evidence="1">Belongs to the SMC family. SbcC subfamily.</text>
</comment>
<dbReference type="Pfam" id="PF13558">
    <property type="entry name" value="SbcC_Walker_B"/>
    <property type="match status" value="1"/>
</dbReference>
<evidence type="ECO:0000259" key="5">
    <source>
        <dbReference type="Pfam" id="PF13476"/>
    </source>
</evidence>
<organism evidence="6 7">
    <name type="scientific">Clostridium saccharobutylicum</name>
    <dbReference type="NCBI Taxonomy" id="169679"/>
    <lineage>
        <taxon>Bacteria</taxon>
        <taxon>Bacillati</taxon>
        <taxon>Bacillota</taxon>
        <taxon>Clostridia</taxon>
        <taxon>Eubacteriales</taxon>
        <taxon>Clostridiaceae</taxon>
        <taxon>Clostridium</taxon>
    </lineage>
</organism>
<sequence>MKPIKLRIKGLNSFVEEQTVDFEKLTDRGLFGIFGPTGSGKSTILDGITLALYGDVARKSSNYINTNCDRLNVSFEFQISGAEVKRYIAEREFKRNKEGNTISGKCKIIDITNVEEQQVLADKVGTVNDTVKEIIGLNLDDFTRTVVLPQGKFSEFLKLEGKERREMLERLFNLQKYGENLSKKLNGQISKERTNNNILIGQLSGYDDVTVEKLNEKKEELKNSKETLERLKESLEDIEKQYKESDEIWKLSLEFDEYKNKEEILKEKEEEIAQFLEKIKLGEAGEKVIPYINAYESTVNEFKNNKEELKALNLRISKIIEEKENIEKTWIKAKEDKENKLPQLILHEQKVQDAIEEEKLLYKIQNDINLLNIEIQKLEHRNKEIEIKLKNIDESIVSKNNEIKEDEKTYEKLRLDESFKEKVQQGMIEEEKYNNLSLIINKNKEKKNSIVKENDKNIIDGKKLKAKLEEKSEILKAESEKLKNLIESCPGEQKDLLQLQEALVINRDKWKNYNKLNKEITSAHVEIKDLENRILAKKQELIITNEQLKKLKDEQKIVLRENLAQKLREELNEGEECPVCGSVHHFKENIKSIEVSSLKLIEDEINNKESFINNINHDIAKYENSFDNFNNKIILNEEEIDKLGSEFKENSTEELESRFEKLKNSLEIYTKEKEDLERKINKINNEIIAESGEINALRKVVMASTKQISEIEKDIDDDLKELDLIQNKLVLLKDKINVDNFKKKNDEIKESEKRRESIANTIKCNRKKLEELDKMRVNFNNELTAIKEQLAKNNANLYGFEKNKEEKIKLIKTKVGEEKNLNQLLADLQKEIKYINEIFGDCENNKTKIEKEFESCNETLIKTNSKCDELNKRVNENHAQLEIAIDSEGFKTLGEVKNNIIDKVELDKYKEKVELYKDSLSKIKGALESLSKKIDGRKITKEQYEEIMAVRLQKNEEYKQHNEIKIKLEEEVKGIKAKVEELKELLDKKKSLDHKLALLNDLEKLFKGKKFVEFVASHQLKYVSLEASKRLKEITHGNYGLEVDENGKFIIRDYKNGGAARDASTLSGGETFLASLSLALSLSAQIQLKGTAPLELFFLDEGFGTLDDELLDVVMSSLEKIHNDKLKVGIISHVESIKNRIPVKLLITPAECGIGGSRVKIERS</sequence>
<protein>
    <recommendedName>
        <fullName evidence="3">Nuclease SbcCD subunit C</fullName>
    </recommendedName>
</protein>
<gene>
    <name evidence="6" type="primary">sbcC</name>
    <name evidence="6" type="ORF">CLOSAC_15940</name>
</gene>
<name>A0A1S8NAX0_CLOSA</name>
<evidence type="ECO:0000313" key="7">
    <source>
        <dbReference type="Proteomes" id="UP000191154"/>
    </source>
</evidence>
<evidence type="ECO:0000313" key="6">
    <source>
        <dbReference type="EMBL" id="OOM13508.1"/>
    </source>
</evidence>
<dbReference type="GO" id="GO:0006302">
    <property type="term" value="P:double-strand break repair"/>
    <property type="evidence" value="ECO:0007669"/>
    <property type="project" value="InterPro"/>
</dbReference>